<evidence type="ECO:0000256" key="1">
    <source>
        <dbReference type="SAM" id="Phobius"/>
    </source>
</evidence>
<dbReference type="Proteomes" id="UP001057520">
    <property type="component" value="Chromosome"/>
</dbReference>
<dbReference type="Pfam" id="PF09945">
    <property type="entry name" value="DUF2177"/>
    <property type="match status" value="1"/>
</dbReference>
<feature type="transmembrane region" description="Helical" evidence="1">
    <location>
        <begin position="44"/>
        <end position="64"/>
    </location>
</feature>
<evidence type="ECO:0000313" key="3">
    <source>
        <dbReference type="Proteomes" id="UP001057520"/>
    </source>
</evidence>
<feature type="transmembrane region" description="Helical" evidence="1">
    <location>
        <begin position="5"/>
        <end position="24"/>
    </location>
</feature>
<organism evidence="2 3">
    <name type="scientific">Caulobacter segnis</name>
    <dbReference type="NCBI Taxonomy" id="88688"/>
    <lineage>
        <taxon>Bacteria</taxon>
        <taxon>Pseudomonadati</taxon>
        <taxon>Pseudomonadota</taxon>
        <taxon>Alphaproteobacteria</taxon>
        <taxon>Caulobacterales</taxon>
        <taxon>Caulobacteraceae</taxon>
        <taxon>Caulobacter</taxon>
    </lineage>
</organism>
<name>A0ABY4ZZ84_9CAUL</name>
<sequence length="133" mass="14162">MKILIAYASSLAAFLALDFVWLSLMVQRLYRPALGDLLAERPRMLAAATFYLAYAAGLVFLAIVPAIKDGHAGRAALNGLVFGAVAYATYDLTNQATLRIWSTKVTIADIAWGAVATALASLAGYLVVRAVAR</sequence>
<accession>A0ABY4ZZ84</accession>
<dbReference type="EMBL" id="CP096040">
    <property type="protein sequence ID" value="USQ98013.1"/>
    <property type="molecule type" value="Genomic_DNA"/>
</dbReference>
<dbReference type="InterPro" id="IPR018687">
    <property type="entry name" value="DUF2177_membr"/>
</dbReference>
<evidence type="ECO:0000313" key="2">
    <source>
        <dbReference type="EMBL" id="USQ98013.1"/>
    </source>
</evidence>
<proteinExistence type="predicted"/>
<reference evidence="2 3" key="1">
    <citation type="submission" date="2022-04" db="EMBL/GenBank/DDBJ databases">
        <title>Genome sequence of soybean root-associated Caulobacter segnis RL271.</title>
        <authorList>
            <person name="Longley R."/>
            <person name="Bonito G."/>
            <person name="Trigodet F."/>
            <person name="Crosson S."/>
            <person name="Fiebig A."/>
        </authorList>
    </citation>
    <scope>NUCLEOTIDE SEQUENCE [LARGE SCALE GENOMIC DNA]</scope>
    <source>
        <strain evidence="2 3">RL271</strain>
    </source>
</reference>
<feature type="transmembrane region" description="Helical" evidence="1">
    <location>
        <begin position="71"/>
        <end position="90"/>
    </location>
</feature>
<protein>
    <submittedName>
        <fullName evidence="2">DUF2177 family protein</fullName>
    </submittedName>
</protein>
<keyword evidence="3" id="KW-1185">Reference proteome</keyword>
<keyword evidence="1" id="KW-0472">Membrane</keyword>
<feature type="transmembrane region" description="Helical" evidence="1">
    <location>
        <begin position="110"/>
        <end position="128"/>
    </location>
</feature>
<keyword evidence="1" id="KW-0812">Transmembrane</keyword>
<gene>
    <name evidence="2" type="ORF">MZV50_10935</name>
</gene>
<keyword evidence="1" id="KW-1133">Transmembrane helix</keyword>